<evidence type="ECO:0000313" key="7">
    <source>
        <dbReference type="Proteomes" id="UP000017819"/>
    </source>
</evidence>
<dbReference type="eggNOG" id="COG1495">
    <property type="taxonomic scope" value="Bacteria"/>
</dbReference>
<keyword evidence="7" id="KW-1185">Reference proteome</keyword>
<protein>
    <submittedName>
        <fullName evidence="6">Periplasmic thiol:disulfide oxidoreductase DsbB, required for DsbA reoxidation</fullName>
    </submittedName>
</protein>
<dbReference type="PATRIC" id="fig|631454.5.peg.2575"/>
<reference evidence="6 7" key="1">
    <citation type="journal article" date="2014" name="Genome Announc.">
        <title>Draft Genome Sequence of Lutibaculum baratangense Strain AMV1T, Isolated from a Mud Volcano in Andamans, India.</title>
        <authorList>
            <person name="Singh A."/>
            <person name="Sreenivas A."/>
            <person name="Sathyanarayana Reddy G."/>
            <person name="Pinnaka A.K."/>
            <person name="Shivaji S."/>
        </authorList>
    </citation>
    <scope>NUCLEOTIDE SEQUENCE [LARGE SCALE GENOMIC DNA]</scope>
    <source>
        <strain evidence="6 7">AMV1</strain>
    </source>
</reference>
<evidence type="ECO:0000256" key="5">
    <source>
        <dbReference type="SAM" id="Phobius"/>
    </source>
</evidence>
<dbReference type="GO" id="GO:0016020">
    <property type="term" value="C:membrane"/>
    <property type="evidence" value="ECO:0007669"/>
    <property type="project" value="UniProtKB-SubCell"/>
</dbReference>
<evidence type="ECO:0000313" key="6">
    <source>
        <dbReference type="EMBL" id="ESR24157.1"/>
    </source>
</evidence>
<feature type="transmembrane region" description="Helical" evidence="5">
    <location>
        <begin position="66"/>
        <end position="86"/>
    </location>
</feature>
<dbReference type="GO" id="GO:0006457">
    <property type="term" value="P:protein folding"/>
    <property type="evidence" value="ECO:0007669"/>
    <property type="project" value="InterPro"/>
</dbReference>
<dbReference type="EMBL" id="AWXZ01000035">
    <property type="protein sequence ID" value="ESR24157.1"/>
    <property type="molecule type" value="Genomic_DNA"/>
</dbReference>
<gene>
    <name evidence="6" type="ORF">N177_2606</name>
</gene>
<dbReference type="InterPro" id="IPR024199">
    <property type="entry name" value="Uncharacterised_DsbB"/>
</dbReference>
<comment type="caution">
    <text evidence="6">The sequence shown here is derived from an EMBL/GenBank/DDBJ whole genome shotgun (WGS) entry which is preliminary data.</text>
</comment>
<keyword evidence="3 5" id="KW-1133">Transmembrane helix</keyword>
<accession>V4QWM6</accession>
<dbReference type="AlphaFoldDB" id="V4QWM6"/>
<dbReference type="InterPro" id="IPR023380">
    <property type="entry name" value="DsbB-like_sf"/>
</dbReference>
<evidence type="ECO:0000256" key="1">
    <source>
        <dbReference type="ARBA" id="ARBA00004141"/>
    </source>
</evidence>
<feature type="transmembrane region" description="Helical" evidence="5">
    <location>
        <begin position="136"/>
        <end position="155"/>
    </location>
</feature>
<dbReference type="RefSeq" id="WP_023432735.1">
    <property type="nucleotide sequence ID" value="NZ_AWXZ01000035.1"/>
</dbReference>
<comment type="subcellular location">
    <subcellularLocation>
        <location evidence="1">Membrane</location>
        <topology evidence="1">Multi-pass membrane protein</topology>
    </subcellularLocation>
</comment>
<organism evidence="6 7">
    <name type="scientific">Lutibaculum baratangense AMV1</name>
    <dbReference type="NCBI Taxonomy" id="631454"/>
    <lineage>
        <taxon>Bacteria</taxon>
        <taxon>Pseudomonadati</taxon>
        <taxon>Pseudomonadota</taxon>
        <taxon>Alphaproteobacteria</taxon>
        <taxon>Hyphomicrobiales</taxon>
        <taxon>Tepidamorphaceae</taxon>
        <taxon>Lutibaculum</taxon>
    </lineage>
</organism>
<evidence type="ECO:0000256" key="4">
    <source>
        <dbReference type="ARBA" id="ARBA00023136"/>
    </source>
</evidence>
<sequence length="160" mass="16349">MTLSRWAFLLAAVAAATILGAWGFELIGGLPPCPLCLEQRVPYYVGVPLAVLAGLLAARAPLPARLLLGLFGLAMFVTAGIAAYHAGIEWGWWTGPTDCSGAVADVKDASSLLGQLGKAQVIRCDAAAWRLFGLSLAGYNALISAGLGLAALGAASKARA</sequence>
<dbReference type="GO" id="GO:0015035">
    <property type="term" value="F:protein-disulfide reductase activity"/>
    <property type="evidence" value="ECO:0007669"/>
    <property type="project" value="InterPro"/>
</dbReference>
<feature type="transmembrane region" description="Helical" evidence="5">
    <location>
        <begin position="42"/>
        <end position="59"/>
    </location>
</feature>
<dbReference type="Gene3D" id="1.20.1550.10">
    <property type="entry name" value="DsbB-like"/>
    <property type="match status" value="1"/>
</dbReference>
<keyword evidence="4 5" id="KW-0472">Membrane</keyword>
<name>V4QWM6_9HYPH</name>
<keyword evidence="2 5" id="KW-0812">Transmembrane</keyword>
<dbReference type="Pfam" id="PF02600">
    <property type="entry name" value="DsbB"/>
    <property type="match status" value="1"/>
</dbReference>
<dbReference type="Proteomes" id="UP000017819">
    <property type="component" value="Unassembled WGS sequence"/>
</dbReference>
<dbReference type="PIRSF" id="PIRSF033913">
    <property type="entry name" value="S-S_format_DsbB"/>
    <property type="match status" value="1"/>
</dbReference>
<dbReference type="SUPFAM" id="SSF158442">
    <property type="entry name" value="DsbB-like"/>
    <property type="match status" value="1"/>
</dbReference>
<dbReference type="OrthoDB" id="9808637at2"/>
<proteinExistence type="predicted"/>
<dbReference type="InterPro" id="IPR003752">
    <property type="entry name" value="DiS_bond_form_DsbB/BdbC"/>
</dbReference>
<dbReference type="STRING" id="631454.N177_2606"/>
<evidence type="ECO:0000256" key="3">
    <source>
        <dbReference type="ARBA" id="ARBA00022989"/>
    </source>
</evidence>
<evidence type="ECO:0000256" key="2">
    <source>
        <dbReference type="ARBA" id="ARBA00022692"/>
    </source>
</evidence>